<keyword evidence="1" id="KW-0732">Signal</keyword>
<proteinExistence type="predicted"/>
<feature type="chain" id="PRO_5047252319" evidence="1">
    <location>
        <begin position="30"/>
        <end position="177"/>
    </location>
</feature>
<accession>A0ABS6XNI8</accession>
<keyword evidence="3" id="KW-1185">Reference proteome</keyword>
<evidence type="ECO:0000256" key="1">
    <source>
        <dbReference type="SAM" id="SignalP"/>
    </source>
</evidence>
<dbReference type="Proteomes" id="UP001197214">
    <property type="component" value="Unassembled WGS sequence"/>
</dbReference>
<gene>
    <name evidence="2" type="ORF">KY084_13025</name>
</gene>
<name>A0ABS6XNI8_9SPHN</name>
<reference evidence="2 3" key="1">
    <citation type="submission" date="2021-07" db="EMBL/GenBank/DDBJ databases">
        <title>Stakelama flava sp. nov., a novel endophytic bacterium isolated from branch of Kandelia candel.</title>
        <authorList>
            <person name="Tuo L."/>
        </authorList>
    </citation>
    <scope>NUCLEOTIDE SEQUENCE [LARGE SCALE GENOMIC DNA]</scope>
    <source>
        <strain evidence="2 3">CBK3Z-3</strain>
    </source>
</reference>
<dbReference type="RefSeq" id="WP_219238911.1">
    <property type="nucleotide sequence ID" value="NZ_JAHWZX010000013.1"/>
</dbReference>
<evidence type="ECO:0000313" key="3">
    <source>
        <dbReference type="Proteomes" id="UP001197214"/>
    </source>
</evidence>
<sequence length="177" mass="18394">MEKKMSLSFTTIVSILTLGVISAAAPASAATLPKVPSCQTVGGAIEAALSGPIERVTDDTAGAHEAEGQSTGDPLPYHVLRACSVYVPGHEIPLVVTFNAPVTKQFITLQVQVAKHMGLNAHRLDGGAYGDFAYLIPQVGGGNATAALVGPVDISLTTWADTRSVEEMTKNLVALLR</sequence>
<comment type="caution">
    <text evidence="2">The sequence shown here is derived from an EMBL/GenBank/DDBJ whole genome shotgun (WGS) entry which is preliminary data.</text>
</comment>
<feature type="signal peptide" evidence="1">
    <location>
        <begin position="1"/>
        <end position="29"/>
    </location>
</feature>
<dbReference type="EMBL" id="JAHWZX010000013">
    <property type="protein sequence ID" value="MBW4331790.1"/>
    <property type="molecule type" value="Genomic_DNA"/>
</dbReference>
<protein>
    <submittedName>
        <fullName evidence="2">Uncharacterized protein</fullName>
    </submittedName>
</protein>
<organism evidence="2 3">
    <name type="scientific">Stakelama flava</name>
    <dbReference type="NCBI Taxonomy" id="2860338"/>
    <lineage>
        <taxon>Bacteria</taxon>
        <taxon>Pseudomonadati</taxon>
        <taxon>Pseudomonadota</taxon>
        <taxon>Alphaproteobacteria</taxon>
        <taxon>Sphingomonadales</taxon>
        <taxon>Sphingomonadaceae</taxon>
        <taxon>Stakelama</taxon>
    </lineage>
</organism>
<evidence type="ECO:0000313" key="2">
    <source>
        <dbReference type="EMBL" id="MBW4331790.1"/>
    </source>
</evidence>